<dbReference type="InterPro" id="IPR000835">
    <property type="entry name" value="HTH_MarR-typ"/>
</dbReference>
<dbReference type="Gene3D" id="1.10.10.10">
    <property type="entry name" value="Winged helix-like DNA-binding domain superfamily/Winged helix DNA-binding domain"/>
    <property type="match status" value="1"/>
</dbReference>
<dbReference type="InterPro" id="IPR039422">
    <property type="entry name" value="MarR/SlyA-like"/>
</dbReference>
<name>A0A2T5B377_MYCDI</name>
<dbReference type="GO" id="GO:0006950">
    <property type="term" value="P:response to stress"/>
    <property type="evidence" value="ECO:0007669"/>
    <property type="project" value="TreeGrafter"/>
</dbReference>
<dbReference type="InterPro" id="IPR036390">
    <property type="entry name" value="WH_DNA-bd_sf"/>
</dbReference>
<protein>
    <submittedName>
        <fullName evidence="2">DNA-binding MarR family transcriptional regulator</fullName>
    </submittedName>
</protein>
<dbReference type="PANTHER" id="PTHR33164:SF43">
    <property type="entry name" value="HTH-TYPE TRANSCRIPTIONAL REPRESSOR YETL"/>
    <property type="match status" value="1"/>
</dbReference>
<gene>
    <name evidence="2" type="ORF">C7449_106107</name>
</gene>
<feature type="domain" description="HTH marR-type" evidence="1">
    <location>
        <begin position="22"/>
        <end position="158"/>
    </location>
</feature>
<dbReference type="PANTHER" id="PTHR33164">
    <property type="entry name" value="TRANSCRIPTIONAL REGULATOR, MARR FAMILY"/>
    <property type="match status" value="1"/>
</dbReference>
<dbReference type="GO" id="GO:0003677">
    <property type="term" value="F:DNA binding"/>
    <property type="evidence" value="ECO:0007669"/>
    <property type="project" value="UniProtKB-KW"/>
</dbReference>
<dbReference type="SMART" id="SM00347">
    <property type="entry name" value="HTH_MARR"/>
    <property type="match status" value="1"/>
</dbReference>
<dbReference type="Pfam" id="PF01047">
    <property type="entry name" value="MarR"/>
    <property type="match status" value="1"/>
</dbReference>
<proteinExistence type="predicted"/>
<dbReference type="AlphaFoldDB" id="A0A2T5B377"/>
<dbReference type="Proteomes" id="UP000241247">
    <property type="component" value="Unassembled WGS sequence"/>
</dbReference>
<reference evidence="2 3" key="1">
    <citation type="submission" date="2018-04" db="EMBL/GenBank/DDBJ databases">
        <title>Genomic Encyclopedia of Type Strains, Phase IV (KMG-IV): sequencing the most valuable type-strain genomes for metagenomic binning, comparative biology and taxonomic classification.</title>
        <authorList>
            <person name="Goeker M."/>
        </authorList>
    </citation>
    <scope>NUCLEOTIDE SEQUENCE [LARGE SCALE GENOMIC DNA]</scope>
    <source>
        <strain evidence="2 3">DSM 7138</strain>
    </source>
</reference>
<evidence type="ECO:0000313" key="2">
    <source>
        <dbReference type="EMBL" id="PTM93422.1"/>
    </source>
</evidence>
<dbReference type="RefSeq" id="WP_108003766.1">
    <property type="nucleotide sequence ID" value="NZ_JBHEEX010000005.1"/>
</dbReference>
<keyword evidence="2" id="KW-0238">DNA-binding</keyword>
<evidence type="ECO:0000313" key="3">
    <source>
        <dbReference type="Proteomes" id="UP000241247"/>
    </source>
</evidence>
<keyword evidence="3" id="KW-1185">Reference proteome</keyword>
<dbReference type="OrthoDB" id="8906692at2"/>
<dbReference type="GO" id="GO:0003700">
    <property type="term" value="F:DNA-binding transcription factor activity"/>
    <property type="evidence" value="ECO:0007669"/>
    <property type="project" value="InterPro"/>
</dbReference>
<evidence type="ECO:0000259" key="1">
    <source>
        <dbReference type="PROSITE" id="PS50995"/>
    </source>
</evidence>
<dbReference type="InterPro" id="IPR036388">
    <property type="entry name" value="WH-like_DNA-bd_sf"/>
</dbReference>
<accession>A0A2T5B377</accession>
<dbReference type="EMBL" id="PZZZ01000006">
    <property type="protein sequence ID" value="PTM93422.1"/>
    <property type="molecule type" value="Genomic_DNA"/>
</dbReference>
<dbReference type="PROSITE" id="PS50995">
    <property type="entry name" value="HTH_MARR_2"/>
    <property type="match status" value="1"/>
</dbReference>
<sequence>MSRKLDEEAVQTVAGTADFDLDAFLPYRLNRAAEAVSLRFAAHYKARYAMTRPEWRTMAALGSYGRMTATAIGANATMHKTKVSRAVKSLEDRRWLKRSLDESDRRVENLELTAAGLRIYREMVDLAHAYERELAEFLGDAGLRQLEAGLDAVEVMMANPQRAARRRGGAG</sequence>
<comment type="caution">
    <text evidence="2">The sequence shown here is derived from an EMBL/GenBank/DDBJ whole genome shotgun (WGS) entry which is preliminary data.</text>
</comment>
<dbReference type="SUPFAM" id="SSF46785">
    <property type="entry name" value="Winged helix' DNA-binding domain"/>
    <property type="match status" value="1"/>
</dbReference>
<organism evidence="2 3">
    <name type="scientific">Mycoplana dimorpha</name>
    <dbReference type="NCBI Taxonomy" id="28320"/>
    <lineage>
        <taxon>Bacteria</taxon>
        <taxon>Pseudomonadati</taxon>
        <taxon>Pseudomonadota</taxon>
        <taxon>Alphaproteobacteria</taxon>
        <taxon>Hyphomicrobiales</taxon>
        <taxon>Rhizobiaceae</taxon>
        <taxon>Mycoplana</taxon>
    </lineage>
</organism>